<name>A0A5E7ZWD6_9SPHN</name>
<protein>
    <submittedName>
        <fullName evidence="2">Uncharacterized protein</fullName>
    </submittedName>
</protein>
<gene>
    <name evidence="2" type="ORF">SPHINGO391_470437</name>
</gene>
<evidence type="ECO:0000313" key="2">
    <source>
        <dbReference type="EMBL" id="VVT23021.1"/>
    </source>
</evidence>
<reference evidence="2 3" key="1">
    <citation type="submission" date="2019-09" db="EMBL/GenBank/DDBJ databases">
        <authorList>
            <person name="Dittami M. S."/>
        </authorList>
    </citation>
    <scope>NUCLEOTIDE SEQUENCE [LARGE SCALE GENOMIC DNA]</scope>
    <source>
        <strain evidence="2">SPHINGO391</strain>
    </source>
</reference>
<evidence type="ECO:0000313" key="3">
    <source>
        <dbReference type="Proteomes" id="UP000326857"/>
    </source>
</evidence>
<organism evidence="2 3">
    <name type="scientific">Sphingomonas aurantiaca</name>
    <dbReference type="NCBI Taxonomy" id="185949"/>
    <lineage>
        <taxon>Bacteria</taxon>
        <taxon>Pseudomonadati</taxon>
        <taxon>Pseudomonadota</taxon>
        <taxon>Alphaproteobacteria</taxon>
        <taxon>Sphingomonadales</taxon>
        <taxon>Sphingomonadaceae</taxon>
        <taxon>Sphingomonas</taxon>
    </lineage>
</organism>
<proteinExistence type="predicted"/>
<accession>A0A5E7ZWD6</accession>
<dbReference type="AlphaFoldDB" id="A0A5E7ZWD6"/>
<dbReference type="Proteomes" id="UP000326857">
    <property type="component" value="Unassembled WGS sequence"/>
</dbReference>
<evidence type="ECO:0000256" key="1">
    <source>
        <dbReference type="SAM" id="MobiDB-lite"/>
    </source>
</evidence>
<sequence>MRQRLPGRARDLPILPRQGEVAGPSLTEGEESETAVAHPPLRRLRSHLPLAGEDR</sequence>
<dbReference type="EMBL" id="CABVLI010000042">
    <property type="protein sequence ID" value="VVT23021.1"/>
    <property type="molecule type" value="Genomic_DNA"/>
</dbReference>
<feature type="region of interest" description="Disordered" evidence="1">
    <location>
        <begin position="1"/>
        <end position="55"/>
    </location>
</feature>